<dbReference type="EMBL" id="QKLU01000002">
    <property type="protein sequence ID" value="PYF75935.1"/>
    <property type="molecule type" value="Genomic_DNA"/>
</dbReference>
<keyword evidence="1" id="KW-0808">Transferase</keyword>
<dbReference type="GO" id="GO:0008168">
    <property type="term" value="F:methyltransferase activity"/>
    <property type="evidence" value="ECO:0007669"/>
    <property type="project" value="UniProtKB-KW"/>
</dbReference>
<dbReference type="OrthoDB" id="9791837at2"/>
<reference evidence="1 2" key="1">
    <citation type="submission" date="2018-06" db="EMBL/GenBank/DDBJ databases">
        <title>Genomic Encyclopedia of Archaeal and Bacterial Type Strains, Phase II (KMG-II): from individual species to whole genera.</title>
        <authorList>
            <person name="Goeker M."/>
        </authorList>
    </citation>
    <scope>NUCLEOTIDE SEQUENCE [LARGE SCALE GENOMIC DNA]</scope>
    <source>
        <strain evidence="1 2">DSM 27372</strain>
    </source>
</reference>
<dbReference type="AlphaFoldDB" id="A0A318UPB7"/>
<protein>
    <submittedName>
        <fullName evidence="1">2-polyprenyl-3-methyl-5-hydroxy-6-metoxy-1, 4-benzoquinol methylase</fullName>
    </submittedName>
</protein>
<sequence>MKKCEVCSTELKNTFNAREMMLGTRKEFAYSQCTKCKTIQIIDVPEDIIAYYPDYYYSFKQEIPKLKNLPILKRLFKNFRMKKRYRRGGYEILRHLEPLHILPSQKILDIGCGKGKLICDMFNAGFTNIQGVDKFIDQEYDYGYNVKVIKSDLSELEKGSYDFLMMHHVFEHMAEPLQEFRKCHDLLKNNAYLMVRIPVIGKAWEIYQQDWVQLDAPRHFFIHSEESMKILADNAGFTITKIVYDSTSFQFWGSELYRRDIPLVKEETKEYVAAKDFFSDEEITSYEKSAADLNRENRGDQAIFYLQKKVK</sequence>
<evidence type="ECO:0000313" key="1">
    <source>
        <dbReference type="EMBL" id="PYF75935.1"/>
    </source>
</evidence>
<name>A0A318UPB7_9SPHI</name>
<dbReference type="RefSeq" id="WP_110828620.1">
    <property type="nucleotide sequence ID" value="NZ_QKLU01000002.1"/>
</dbReference>
<dbReference type="Pfam" id="PF13489">
    <property type="entry name" value="Methyltransf_23"/>
    <property type="match status" value="1"/>
</dbReference>
<dbReference type="GO" id="GO:0032259">
    <property type="term" value="P:methylation"/>
    <property type="evidence" value="ECO:0007669"/>
    <property type="project" value="UniProtKB-KW"/>
</dbReference>
<proteinExistence type="predicted"/>
<organism evidence="1 2">
    <name type="scientific">Pedobacter nutrimenti</name>
    <dbReference type="NCBI Taxonomy" id="1241337"/>
    <lineage>
        <taxon>Bacteria</taxon>
        <taxon>Pseudomonadati</taxon>
        <taxon>Bacteroidota</taxon>
        <taxon>Sphingobacteriia</taxon>
        <taxon>Sphingobacteriales</taxon>
        <taxon>Sphingobacteriaceae</taxon>
        <taxon>Pedobacter</taxon>
    </lineage>
</organism>
<dbReference type="PANTHER" id="PTHR43861">
    <property type="entry name" value="TRANS-ACONITATE 2-METHYLTRANSFERASE-RELATED"/>
    <property type="match status" value="1"/>
</dbReference>
<dbReference type="Proteomes" id="UP000248198">
    <property type="component" value="Unassembled WGS sequence"/>
</dbReference>
<keyword evidence="1" id="KW-0489">Methyltransferase</keyword>
<accession>A0A318UPB7</accession>
<dbReference type="InterPro" id="IPR029063">
    <property type="entry name" value="SAM-dependent_MTases_sf"/>
</dbReference>
<dbReference type="Gene3D" id="3.40.50.150">
    <property type="entry name" value="Vaccinia Virus protein VP39"/>
    <property type="match status" value="1"/>
</dbReference>
<comment type="caution">
    <text evidence="1">The sequence shown here is derived from an EMBL/GenBank/DDBJ whole genome shotgun (WGS) entry which is preliminary data.</text>
</comment>
<keyword evidence="2" id="KW-1185">Reference proteome</keyword>
<dbReference type="CDD" id="cd02440">
    <property type="entry name" value="AdoMet_MTases"/>
    <property type="match status" value="1"/>
</dbReference>
<dbReference type="SUPFAM" id="SSF53335">
    <property type="entry name" value="S-adenosyl-L-methionine-dependent methyltransferases"/>
    <property type="match status" value="1"/>
</dbReference>
<gene>
    <name evidence="1" type="ORF">B0O44_102491</name>
</gene>
<evidence type="ECO:0000313" key="2">
    <source>
        <dbReference type="Proteomes" id="UP000248198"/>
    </source>
</evidence>